<dbReference type="GO" id="GO:0000981">
    <property type="term" value="F:DNA-binding transcription factor activity, RNA polymerase II-specific"/>
    <property type="evidence" value="ECO:0007669"/>
    <property type="project" value="TreeGrafter"/>
</dbReference>
<keyword evidence="9" id="KW-1185">Reference proteome</keyword>
<accession>A0AAE2C8V1</accession>
<feature type="domain" description="BHLH" evidence="7">
    <location>
        <begin position="295"/>
        <end position="345"/>
    </location>
</feature>
<evidence type="ECO:0000313" key="8">
    <source>
        <dbReference type="EMBL" id="KAK4413000.1"/>
    </source>
</evidence>
<dbReference type="CDD" id="cd11393">
    <property type="entry name" value="bHLH_AtbHLH_like"/>
    <property type="match status" value="1"/>
</dbReference>
<dbReference type="PROSITE" id="PS50888">
    <property type="entry name" value="BHLH"/>
    <property type="match status" value="1"/>
</dbReference>
<evidence type="ECO:0000256" key="4">
    <source>
        <dbReference type="ARBA" id="ARBA00023163"/>
    </source>
</evidence>
<gene>
    <name evidence="8" type="ORF">Salat_2947200</name>
</gene>
<dbReference type="EMBL" id="JACGWO010000013">
    <property type="protein sequence ID" value="KAK4413000.1"/>
    <property type="molecule type" value="Genomic_DNA"/>
</dbReference>
<comment type="subcellular location">
    <subcellularLocation>
        <location evidence="1">Nucleus</location>
    </subcellularLocation>
</comment>
<evidence type="ECO:0000256" key="1">
    <source>
        <dbReference type="ARBA" id="ARBA00004123"/>
    </source>
</evidence>
<dbReference type="PANTHER" id="PTHR16223">
    <property type="entry name" value="TRANSCRIPTION FACTOR BHLH83-RELATED"/>
    <property type="match status" value="1"/>
</dbReference>
<dbReference type="InterPro" id="IPR045239">
    <property type="entry name" value="bHLH95_bHLH"/>
</dbReference>
<feature type="region of interest" description="Disordered" evidence="6">
    <location>
        <begin position="1"/>
        <end position="26"/>
    </location>
</feature>
<evidence type="ECO:0000256" key="5">
    <source>
        <dbReference type="ARBA" id="ARBA00023242"/>
    </source>
</evidence>
<dbReference type="FunFam" id="4.10.280.10:FF:000021">
    <property type="entry name" value="Transcription factor bHLH130 family"/>
    <property type="match status" value="1"/>
</dbReference>
<keyword evidence="3" id="KW-0238">DNA-binding</keyword>
<sequence length="373" mass="41361">MYGDSHALSSDSSPIFPPNPNPKEPKQFVFMESDANTSFSDYRQQHFDGCAASNNGLLRYRSAPTSLLENFANGAEKSERFGSRFCSHEADGVSVLENYESRFAARNSQLPPQYPRQIGSQLGSVSLGMDHQGKMGSGLMRQNSSPPGLFSHFTSQNGYANTKNHMNFSSGTPSTLGTLSRITEVENENGRAIGLDDGKVGNSSGDNLYFSSGFPFGSWNDSSPFAENFTSSIKRELDNDHKLFANSQNDERGNRLNVLSHHLSLSKTSAEMAAMEKLLQLQDTVPCKIRAKRGCATHPRSIAERVRRTRISERMRKLQELVPNMDKQTNTADMLDLAVDYIKSLQKQYKTLSDNRANCKCSASQKVVLNQTQ</sequence>
<comment type="caution">
    <text evidence="8">The sequence shown here is derived from an EMBL/GenBank/DDBJ whole genome shotgun (WGS) entry which is preliminary data.</text>
</comment>
<dbReference type="Pfam" id="PF00010">
    <property type="entry name" value="HLH"/>
    <property type="match status" value="1"/>
</dbReference>
<evidence type="ECO:0000313" key="9">
    <source>
        <dbReference type="Proteomes" id="UP001293254"/>
    </source>
</evidence>
<dbReference type="InterPro" id="IPR045843">
    <property type="entry name" value="IND-like"/>
</dbReference>
<dbReference type="InterPro" id="IPR036638">
    <property type="entry name" value="HLH_DNA-bd_sf"/>
</dbReference>
<dbReference type="AlphaFoldDB" id="A0AAE2C8V1"/>
<evidence type="ECO:0000256" key="3">
    <source>
        <dbReference type="ARBA" id="ARBA00023125"/>
    </source>
</evidence>
<evidence type="ECO:0000256" key="6">
    <source>
        <dbReference type="SAM" id="MobiDB-lite"/>
    </source>
</evidence>
<protein>
    <submittedName>
        <fullName evidence="8">Transcription factor</fullName>
    </submittedName>
</protein>
<dbReference type="Proteomes" id="UP001293254">
    <property type="component" value="Unassembled WGS sequence"/>
</dbReference>
<reference evidence="8" key="1">
    <citation type="submission" date="2020-06" db="EMBL/GenBank/DDBJ databases">
        <authorList>
            <person name="Li T."/>
            <person name="Hu X."/>
            <person name="Zhang T."/>
            <person name="Song X."/>
            <person name="Zhang H."/>
            <person name="Dai N."/>
            <person name="Sheng W."/>
            <person name="Hou X."/>
            <person name="Wei L."/>
        </authorList>
    </citation>
    <scope>NUCLEOTIDE SEQUENCE</scope>
    <source>
        <strain evidence="8">3651</strain>
        <tissue evidence="8">Leaf</tissue>
    </source>
</reference>
<keyword evidence="2" id="KW-0805">Transcription regulation</keyword>
<dbReference type="SUPFAM" id="SSF47459">
    <property type="entry name" value="HLH, helix-loop-helix DNA-binding domain"/>
    <property type="match status" value="1"/>
</dbReference>
<organism evidence="8 9">
    <name type="scientific">Sesamum alatum</name>
    <dbReference type="NCBI Taxonomy" id="300844"/>
    <lineage>
        <taxon>Eukaryota</taxon>
        <taxon>Viridiplantae</taxon>
        <taxon>Streptophyta</taxon>
        <taxon>Embryophyta</taxon>
        <taxon>Tracheophyta</taxon>
        <taxon>Spermatophyta</taxon>
        <taxon>Magnoliopsida</taxon>
        <taxon>eudicotyledons</taxon>
        <taxon>Gunneridae</taxon>
        <taxon>Pentapetalae</taxon>
        <taxon>asterids</taxon>
        <taxon>lamiids</taxon>
        <taxon>Lamiales</taxon>
        <taxon>Pedaliaceae</taxon>
        <taxon>Sesamum</taxon>
    </lineage>
</organism>
<keyword evidence="4" id="KW-0804">Transcription</keyword>
<evidence type="ECO:0000259" key="7">
    <source>
        <dbReference type="PROSITE" id="PS50888"/>
    </source>
</evidence>
<dbReference type="Gene3D" id="4.10.280.10">
    <property type="entry name" value="Helix-loop-helix DNA-binding domain"/>
    <property type="match status" value="1"/>
</dbReference>
<dbReference type="GO" id="GO:0000978">
    <property type="term" value="F:RNA polymerase II cis-regulatory region sequence-specific DNA binding"/>
    <property type="evidence" value="ECO:0007669"/>
    <property type="project" value="TreeGrafter"/>
</dbReference>
<name>A0AAE2C8V1_9LAMI</name>
<evidence type="ECO:0000256" key="2">
    <source>
        <dbReference type="ARBA" id="ARBA00023015"/>
    </source>
</evidence>
<dbReference type="InterPro" id="IPR011598">
    <property type="entry name" value="bHLH_dom"/>
</dbReference>
<dbReference type="PANTHER" id="PTHR16223:SF125">
    <property type="entry name" value="OS08G0506700 PROTEIN"/>
    <property type="match status" value="1"/>
</dbReference>
<keyword evidence="5" id="KW-0539">Nucleus</keyword>
<dbReference type="GO" id="GO:0005634">
    <property type="term" value="C:nucleus"/>
    <property type="evidence" value="ECO:0007669"/>
    <property type="project" value="UniProtKB-SubCell"/>
</dbReference>
<dbReference type="SMART" id="SM00353">
    <property type="entry name" value="HLH"/>
    <property type="match status" value="1"/>
</dbReference>
<dbReference type="GO" id="GO:0046983">
    <property type="term" value="F:protein dimerization activity"/>
    <property type="evidence" value="ECO:0007669"/>
    <property type="project" value="InterPro"/>
</dbReference>
<proteinExistence type="predicted"/>
<reference evidence="8" key="2">
    <citation type="journal article" date="2024" name="Plant">
        <title>Genomic evolution and insights into agronomic trait innovations of Sesamum species.</title>
        <authorList>
            <person name="Miao H."/>
            <person name="Wang L."/>
            <person name="Qu L."/>
            <person name="Liu H."/>
            <person name="Sun Y."/>
            <person name="Le M."/>
            <person name="Wang Q."/>
            <person name="Wei S."/>
            <person name="Zheng Y."/>
            <person name="Lin W."/>
            <person name="Duan Y."/>
            <person name="Cao H."/>
            <person name="Xiong S."/>
            <person name="Wang X."/>
            <person name="Wei L."/>
            <person name="Li C."/>
            <person name="Ma Q."/>
            <person name="Ju M."/>
            <person name="Zhao R."/>
            <person name="Li G."/>
            <person name="Mu C."/>
            <person name="Tian Q."/>
            <person name="Mei H."/>
            <person name="Zhang T."/>
            <person name="Gao T."/>
            <person name="Zhang H."/>
        </authorList>
    </citation>
    <scope>NUCLEOTIDE SEQUENCE</scope>
    <source>
        <strain evidence="8">3651</strain>
    </source>
</reference>